<dbReference type="SUPFAM" id="SSF160544">
    <property type="entry name" value="EscU C-terminal domain-like"/>
    <property type="match status" value="1"/>
</dbReference>
<evidence type="ECO:0000256" key="1">
    <source>
        <dbReference type="SAM" id="MobiDB-lite"/>
    </source>
</evidence>
<proteinExistence type="predicted"/>
<dbReference type="Proteomes" id="UP000320461">
    <property type="component" value="Unassembled WGS sequence"/>
</dbReference>
<keyword evidence="3" id="KW-0966">Cell projection</keyword>
<keyword evidence="4" id="KW-1185">Reference proteome</keyword>
<dbReference type="Gene3D" id="3.40.1690.10">
    <property type="entry name" value="secretion proteins EscU"/>
    <property type="match status" value="1"/>
</dbReference>
<dbReference type="InterPro" id="IPR006135">
    <property type="entry name" value="T3SS_substrate_exporter"/>
</dbReference>
<dbReference type="AlphaFoldDB" id="A0A4Y3KPJ2"/>
<name>A0A4Y3KPJ2_9CELL</name>
<feature type="transmembrane region" description="Helical" evidence="2">
    <location>
        <begin position="149"/>
        <end position="168"/>
    </location>
</feature>
<keyword evidence="3" id="KW-0969">Cilium</keyword>
<keyword evidence="2" id="KW-0472">Membrane</keyword>
<sequence>MSSDGQDRTEKATPQRMKDVIRKGRLGRSQDLSAWLGLGAAALMLPAVLTRAQGAAEHQLATVRDIARNPSTDGALSALGEGLTSLLGTLAPLFAGVVVVALTVGIAQGGWRPRRFRIVLDHLKPKSAVQRLVGPQAWWQGAKTLLKSAVVGLVLYVAIQSMIPLVLASGRLPIGELLAQAGSGTTNLLRLGIAAGLVLAAADVFVVLRRNRKQTRMTRREIKEEHKRTEGDPLVKGQIRSRQMAMSRNRMLAEVANADVVLVNPTHVAVALRYEPGTGAPRVVAKGAGAVAAKLRAVAAEHRVPMVEDVPLARALHATCELGQEIPAHLFTAVATVLAFVMALRRKGAAAGRHRLATGPTLSPDDPIDHRAAARAARRPARAGTTTATSGRTP</sequence>
<evidence type="ECO:0000313" key="4">
    <source>
        <dbReference type="Proteomes" id="UP000320461"/>
    </source>
</evidence>
<keyword evidence="2" id="KW-1133">Transmembrane helix</keyword>
<dbReference type="PANTHER" id="PTHR30531">
    <property type="entry name" value="FLAGELLAR BIOSYNTHETIC PROTEIN FLHB"/>
    <property type="match status" value="1"/>
</dbReference>
<dbReference type="GO" id="GO:0005886">
    <property type="term" value="C:plasma membrane"/>
    <property type="evidence" value="ECO:0007669"/>
    <property type="project" value="TreeGrafter"/>
</dbReference>
<keyword evidence="2" id="KW-0812">Transmembrane</keyword>
<dbReference type="EMBL" id="BJLQ01000055">
    <property type="protein sequence ID" value="GEA85857.1"/>
    <property type="molecule type" value="Genomic_DNA"/>
</dbReference>
<comment type="caution">
    <text evidence="3">The sequence shown here is derived from an EMBL/GenBank/DDBJ whole genome shotgun (WGS) entry which is preliminary data.</text>
</comment>
<feature type="region of interest" description="Disordered" evidence="1">
    <location>
        <begin position="352"/>
        <end position="394"/>
    </location>
</feature>
<feature type="compositionally biased region" description="Low complexity" evidence="1">
    <location>
        <begin position="382"/>
        <end position="394"/>
    </location>
</feature>
<dbReference type="PANTHER" id="PTHR30531:SF12">
    <property type="entry name" value="FLAGELLAR BIOSYNTHETIC PROTEIN FLHB"/>
    <property type="match status" value="1"/>
</dbReference>
<gene>
    <name evidence="3" type="ORF">CGE01nite_31080</name>
</gene>
<accession>A0A4Y3KPJ2</accession>
<feature type="transmembrane region" description="Helical" evidence="2">
    <location>
        <begin position="32"/>
        <end position="49"/>
    </location>
</feature>
<reference evidence="3 4" key="1">
    <citation type="submission" date="2019-06" db="EMBL/GenBank/DDBJ databases">
        <title>Whole genome shotgun sequence of Cellulomonas gelida NBRC 3748.</title>
        <authorList>
            <person name="Hosoyama A."/>
            <person name="Uohara A."/>
            <person name="Ohji S."/>
            <person name="Ichikawa N."/>
        </authorList>
    </citation>
    <scope>NUCLEOTIDE SEQUENCE [LARGE SCALE GENOMIC DNA]</scope>
    <source>
        <strain evidence="3 4">NBRC 3748</strain>
    </source>
</reference>
<evidence type="ECO:0000313" key="3">
    <source>
        <dbReference type="EMBL" id="GEA85857.1"/>
    </source>
</evidence>
<keyword evidence="3" id="KW-0282">Flagellum</keyword>
<dbReference type="InterPro" id="IPR029025">
    <property type="entry name" value="T3SS_substrate_exporter_C"/>
</dbReference>
<dbReference type="PRINTS" id="PR00950">
    <property type="entry name" value="TYPE3IMSPROT"/>
</dbReference>
<dbReference type="RefSeq" id="WP_255318533.1">
    <property type="nucleotide sequence ID" value="NZ_BJLQ01000055.1"/>
</dbReference>
<organism evidence="3 4">
    <name type="scientific">Cellulomonas gelida</name>
    <dbReference type="NCBI Taxonomy" id="1712"/>
    <lineage>
        <taxon>Bacteria</taxon>
        <taxon>Bacillati</taxon>
        <taxon>Actinomycetota</taxon>
        <taxon>Actinomycetes</taxon>
        <taxon>Micrococcales</taxon>
        <taxon>Cellulomonadaceae</taxon>
        <taxon>Cellulomonas</taxon>
    </lineage>
</organism>
<protein>
    <submittedName>
        <fullName evidence="3">Flagellar biosynthesis protein FlhB</fullName>
    </submittedName>
</protein>
<feature type="transmembrane region" description="Helical" evidence="2">
    <location>
        <begin position="86"/>
        <end position="107"/>
    </location>
</feature>
<evidence type="ECO:0000256" key="2">
    <source>
        <dbReference type="SAM" id="Phobius"/>
    </source>
</evidence>
<feature type="transmembrane region" description="Helical" evidence="2">
    <location>
        <begin position="188"/>
        <end position="208"/>
    </location>
</feature>
<dbReference type="Pfam" id="PF01312">
    <property type="entry name" value="Bac_export_2"/>
    <property type="match status" value="1"/>
</dbReference>
<dbReference type="GO" id="GO:0009306">
    <property type="term" value="P:protein secretion"/>
    <property type="evidence" value="ECO:0007669"/>
    <property type="project" value="InterPro"/>
</dbReference>